<evidence type="ECO:0000313" key="1">
    <source>
        <dbReference type="EMBL" id="PQV62381.1"/>
    </source>
</evidence>
<dbReference type="RefSeq" id="WP_238596598.1">
    <property type="nucleotide sequence ID" value="NZ_NIGF01000044.1"/>
</dbReference>
<gene>
    <name evidence="1" type="ORF">B1R32_1441</name>
</gene>
<organism evidence="1 2">
    <name type="scientific">Abditibacterium utsteinense</name>
    <dbReference type="NCBI Taxonomy" id="1960156"/>
    <lineage>
        <taxon>Bacteria</taxon>
        <taxon>Pseudomonadati</taxon>
        <taxon>Abditibacteriota</taxon>
        <taxon>Abditibacteriia</taxon>
        <taxon>Abditibacteriales</taxon>
        <taxon>Abditibacteriaceae</taxon>
        <taxon>Abditibacterium</taxon>
    </lineage>
</organism>
<feature type="non-terminal residue" evidence="1">
    <location>
        <position position="87"/>
    </location>
</feature>
<sequence length="87" mass="9868">MSMGISNENVYFSHTLCSFQGAQLSSFSKTIQCLFNALAETNNPRRIARFNRFPNFHFSGLFFHASPACKLRFSTTARQGQEEILTP</sequence>
<comment type="caution">
    <text evidence="1">The sequence shown here is derived from an EMBL/GenBank/DDBJ whole genome shotgun (WGS) entry which is preliminary data.</text>
</comment>
<dbReference type="EMBL" id="NIGF01000044">
    <property type="protein sequence ID" value="PQV62381.1"/>
    <property type="molecule type" value="Genomic_DNA"/>
</dbReference>
<proteinExistence type="predicted"/>
<evidence type="ECO:0000313" key="2">
    <source>
        <dbReference type="Proteomes" id="UP000237684"/>
    </source>
</evidence>
<name>A0A2S8SNH3_9BACT</name>
<dbReference type="Proteomes" id="UP000237684">
    <property type="component" value="Unassembled WGS sequence"/>
</dbReference>
<accession>A0A2S8SNH3</accession>
<protein>
    <submittedName>
        <fullName evidence="1">Uncharacterized protein</fullName>
    </submittedName>
</protein>
<dbReference type="AlphaFoldDB" id="A0A2S8SNH3"/>
<reference evidence="1 2" key="1">
    <citation type="journal article" date="2018" name="Syst. Appl. Microbiol.">
        <title>Abditibacterium utsteinense sp. nov., the first cultivated member of candidate phylum FBP, isolated from ice-free Antarctic soil samples.</title>
        <authorList>
            <person name="Tahon G."/>
            <person name="Tytgat B."/>
            <person name="Lebbe L."/>
            <person name="Carlier A."/>
            <person name="Willems A."/>
        </authorList>
    </citation>
    <scope>NUCLEOTIDE SEQUENCE [LARGE SCALE GENOMIC DNA]</scope>
    <source>
        <strain evidence="1 2">LMG 29911</strain>
    </source>
</reference>
<dbReference type="InParanoid" id="A0A2S8SNH3"/>
<keyword evidence="2" id="KW-1185">Reference proteome</keyword>